<evidence type="ECO:0000313" key="2">
    <source>
        <dbReference type="EMBL" id="KAL0401085.1"/>
    </source>
</evidence>
<evidence type="ECO:0000256" key="1">
    <source>
        <dbReference type="SAM" id="MobiDB-lite"/>
    </source>
</evidence>
<accession>A0AAW2T9Q5</accession>
<dbReference type="EMBL" id="JACGWN010000015">
    <property type="protein sequence ID" value="KAL0401085.1"/>
    <property type="molecule type" value="Genomic_DNA"/>
</dbReference>
<dbReference type="AlphaFoldDB" id="A0AAW2T9Q5"/>
<sequence length="134" mass="14799">MDSSSSSDWTSFASSVRSSPPYTTRRLPLKVRGKMPRRSKPPFPGESHPPAFEVSTEAMAVIVGLASSMSEKSVKKMVHYMSLPPDYEYIVPGPYDRANNPPPGCLSVYASQILSGLQLSQEDKEKNNQLDFCI</sequence>
<reference evidence="2" key="2">
    <citation type="journal article" date="2024" name="Plant">
        <title>Genomic evolution and insights into agronomic trait innovations of Sesamum species.</title>
        <authorList>
            <person name="Miao H."/>
            <person name="Wang L."/>
            <person name="Qu L."/>
            <person name="Liu H."/>
            <person name="Sun Y."/>
            <person name="Le M."/>
            <person name="Wang Q."/>
            <person name="Wei S."/>
            <person name="Zheng Y."/>
            <person name="Lin W."/>
            <person name="Duan Y."/>
            <person name="Cao H."/>
            <person name="Xiong S."/>
            <person name="Wang X."/>
            <person name="Wei L."/>
            <person name="Li C."/>
            <person name="Ma Q."/>
            <person name="Ju M."/>
            <person name="Zhao R."/>
            <person name="Li G."/>
            <person name="Mu C."/>
            <person name="Tian Q."/>
            <person name="Mei H."/>
            <person name="Zhang T."/>
            <person name="Gao T."/>
            <person name="Zhang H."/>
        </authorList>
    </citation>
    <scope>NUCLEOTIDE SEQUENCE</scope>
    <source>
        <strain evidence="2">KEN1</strain>
    </source>
</reference>
<feature type="compositionally biased region" description="Low complexity" evidence="1">
    <location>
        <begin position="1"/>
        <end position="15"/>
    </location>
</feature>
<name>A0AAW2T9Q5_9LAMI</name>
<comment type="caution">
    <text evidence="2">The sequence shown here is derived from an EMBL/GenBank/DDBJ whole genome shotgun (WGS) entry which is preliminary data.</text>
</comment>
<organism evidence="2">
    <name type="scientific">Sesamum latifolium</name>
    <dbReference type="NCBI Taxonomy" id="2727402"/>
    <lineage>
        <taxon>Eukaryota</taxon>
        <taxon>Viridiplantae</taxon>
        <taxon>Streptophyta</taxon>
        <taxon>Embryophyta</taxon>
        <taxon>Tracheophyta</taxon>
        <taxon>Spermatophyta</taxon>
        <taxon>Magnoliopsida</taxon>
        <taxon>eudicotyledons</taxon>
        <taxon>Gunneridae</taxon>
        <taxon>Pentapetalae</taxon>
        <taxon>asterids</taxon>
        <taxon>lamiids</taxon>
        <taxon>Lamiales</taxon>
        <taxon>Pedaliaceae</taxon>
        <taxon>Sesamum</taxon>
    </lineage>
</organism>
<gene>
    <name evidence="2" type="ORF">Slati_4138400</name>
</gene>
<reference evidence="2" key="1">
    <citation type="submission" date="2020-06" db="EMBL/GenBank/DDBJ databases">
        <authorList>
            <person name="Li T."/>
            <person name="Hu X."/>
            <person name="Zhang T."/>
            <person name="Song X."/>
            <person name="Zhang H."/>
            <person name="Dai N."/>
            <person name="Sheng W."/>
            <person name="Hou X."/>
            <person name="Wei L."/>
        </authorList>
    </citation>
    <scope>NUCLEOTIDE SEQUENCE</scope>
    <source>
        <strain evidence="2">KEN1</strain>
        <tissue evidence="2">Leaf</tissue>
    </source>
</reference>
<protein>
    <submittedName>
        <fullName evidence="2">Uncharacterized protein</fullName>
    </submittedName>
</protein>
<feature type="region of interest" description="Disordered" evidence="1">
    <location>
        <begin position="1"/>
        <end position="50"/>
    </location>
</feature>
<proteinExistence type="predicted"/>
<feature type="compositionally biased region" description="Basic residues" evidence="1">
    <location>
        <begin position="27"/>
        <end position="40"/>
    </location>
</feature>